<dbReference type="EMBL" id="KV784358">
    <property type="protein sequence ID" value="OEU16042.1"/>
    <property type="molecule type" value="Genomic_DNA"/>
</dbReference>
<evidence type="ECO:0000256" key="3">
    <source>
        <dbReference type="SAM" id="Phobius"/>
    </source>
</evidence>
<evidence type="ECO:0000256" key="1">
    <source>
        <dbReference type="PROSITE-ProRule" id="PRU00175"/>
    </source>
</evidence>
<feature type="transmembrane region" description="Helical" evidence="3">
    <location>
        <begin position="6"/>
        <end position="30"/>
    </location>
</feature>
<feature type="region of interest" description="Disordered" evidence="2">
    <location>
        <begin position="117"/>
        <end position="140"/>
    </location>
</feature>
<dbReference type="AlphaFoldDB" id="A0A1E7FCY0"/>
<feature type="compositionally biased region" description="Basic and acidic residues" evidence="2">
    <location>
        <begin position="231"/>
        <end position="243"/>
    </location>
</feature>
<dbReference type="Pfam" id="PF13639">
    <property type="entry name" value="zf-RING_2"/>
    <property type="match status" value="1"/>
</dbReference>
<dbReference type="CDD" id="cd16448">
    <property type="entry name" value="RING-H2"/>
    <property type="match status" value="1"/>
</dbReference>
<gene>
    <name evidence="5" type="ORF">FRACYDRAFT_238628</name>
</gene>
<reference evidence="5 6" key="1">
    <citation type="submission" date="2016-09" db="EMBL/GenBank/DDBJ databases">
        <title>Extensive genetic diversity and differential bi-allelic expression allows diatom success in the polar Southern Ocean.</title>
        <authorList>
            <consortium name="DOE Joint Genome Institute"/>
            <person name="Mock T."/>
            <person name="Otillar R.P."/>
            <person name="Strauss J."/>
            <person name="Dupont C."/>
            <person name="Frickenhaus S."/>
            <person name="Maumus F."/>
            <person name="Mcmullan M."/>
            <person name="Sanges R."/>
            <person name="Schmutz J."/>
            <person name="Toseland A."/>
            <person name="Valas R."/>
            <person name="Veluchamy A."/>
            <person name="Ward B.J."/>
            <person name="Allen A."/>
            <person name="Barry K."/>
            <person name="Falciatore A."/>
            <person name="Ferrante M."/>
            <person name="Fortunato A.E."/>
            <person name="Gloeckner G."/>
            <person name="Gruber A."/>
            <person name="Hipkin R."/>
            <person name="Janech M."/>
            <person name="Kroth P."/>
            <person name="Leese F."/>
            <person name="Lindquist E."/>
            <person name="Lyon B.R."/>
            <person name="Martin J."/>
            <person name="Mayer C."/>
            <person name="Parker M."/>
            <person name="Quesneville H."/>
            <person name="Raymond J."/>
            <person name="Uhlig C."/>
            <person name="Valentin K.U."/>
            <person name="Worden A.Z."/>
            <person name="Armbrust E.V."/>
            <person name="Bowler C."/>
            <person name="Green B."/>
            <person name="Moulton V."/>
            <person name="Van Oosterhout C."/>
            <person name="Grigoriev I."/>
        </authorList>
    </citation>
    <scope>NUCLEOTIDE SEQUENCE [LARGE SCALE GENOMIC DNA]</scope>
    <source>
        <strain evidence="5 6">CCMP1102</strain>
    </source>
</reference>
<keyword evidence="1" id="KW-0479">Metal-binding</keyword>
<dbReference type="InterPro" id="IPR001841">
    <property type="entry name" value="Znf_RING"/>
</dbReference>
<sequence>MNHDAVNLAAVAAVVVVALLIISSAARWFFLIRQFYNDESVSGIRYKEEDDAYNLNRSECRKIFRKNRLCIRVHEEEISAVHDNNKEEDDDNDAYDVETGDKIVLRTKCNSTENNIGEDETECCSDSYDDHGDDPTTDSENNSVVLRIPLTRIDLFKCSNICVICHEEYKADDEVVFSSNVKCNHVFHIDCMAECISQTKGAKKPCPCCRQCFLDASIFCSNGDDAVVDDERKKEVEEEKAAAVEDGSTTN</sequence>
<proteinExistence type="predicted"/>
<feature type="region of interest" description="Disordered" evidence="2">
    <location>
        <begin position="231"/>
        <end position="251"/>
    </location>
</feature>
<dbReference type="PROSITE" id="PS50089">
    <property type="entry name" value="ZF_RING_2"/>
    <property type="match status" value="1"/>
</dbReference>
<organism evidence="5 6">
    <name type="scientific">Fragilariopsis cylindrus CCMP1102</name>
    <dbReference type="NCBI Taxonomy" id="635003"/>
    <lineage>
        <taxon>Eukaryota</taxon>
        <taxon>Sar</taxon>
        <taxon>Stramenopiles</taxon>
        <taxon>Ochrophyta</taxon>
        <taxon>Bacillariophyta</taxon>
        <taxon>Bacillariophyceae</taxon>
        <taxon>Bacillariophycidae</taxon>
        <taxon>Bacillariales</taxon>
        <taxon>Bacillariaceae</taxon>
        <taxon>Fragilariopsis</taxon>
    </lineage>
</organism>
<accession>A0A1E7FCY0</accession>
<dbReference type="GO" id="GO:0008270">
    <property type="term" value="F:zinc ion binding"/>
    <property type="evidence" value="ECO:0007669"/>
    <property type="project" value="UniProtKB-KW"/>
</dbReference>
<feature type="domain" description="RING-type" evidence="4">
    <location>
        <begin position="162"/>
        <end position="210"/>
    </location>
</feature>
<dbReference type="OrthoDB" id="199876at2759"/>
<keyword evidence="3" id="KW-0472">Membrane</keyword>
<evidence type="ECO:0000259" key="4">
    <source>
        <dbReference type="PROSITE" id="PS50089"/>
    </source>
</evidence>
<evidence type="ECO:0000256" key="2">
    <source>
        <dbReference type="SAM" id="MobiDB-lite"/>
    </source>
</evidence>
<protein>
    <recommendedName>
        <fullName evidence="4">RING-type domain-containing protein</fullName>
    </recommendedName>
</protein>
<dbReference type="KEGG" id="fcy:FRACYDRAFT_238628"/>
<dbReference type="InterPro" id="IPR013083">
    <property type="entry name" value="Znf_RING/FYVE/PHD"/>
</dbReference>
<name>A0A1E7FCY0_9STRA</name>
<keyword evidence="6" id="KW-1185">Reference proteome</keyword>
<keyword evidence="1" id="KW-0862">Zinc</keyword>
<evidence type="ECO:0000313" key="6">
    <source>
        <dbReference type="Proteomes" id="UP000095751"/>
    </source>
</evidence>
<dbReference type="InParanoid" id="A0A1E7FCY0"/>
<dbReference type="Proteomes" id="UP000095751">
    <property type="component" value="Unassembled WGS sequence"/>
</dbReference>
<keyword evidence="3" id="KW-1133">Transmembrane helix</keyword>
<keyword evidence="3" id="KW-0812">Transmembrane</keyword>
<dbReference type="SUPFAM" id="SSF57850">
    <property type="entry name" value="RING/U-box"/>
    <property type="match status" value="1"/>
</dbReference>
<dbReference type="Gene3D" id="3.30.40.10">
    <property type="entry name" value="Zinc/RING finger domain, C3HC4 (zinc finger)"/>
    <property type="match status" value="1"/>
</dbReference>
<keyword evidence="1" id="KW-0863">Zinc-finger</keyword>
<evidence type="ECO:0000313" key="5">
    <source>
        <dbReference type="EMBL" id="OEU16042.1"/>
    </source>
</evidence>